<reference evidence="1 2" key="1">
    <citation type="submission" date="2024-03" db="EMBL/GenBank/DDBJ databases">
        <title>Community enrichment and isolation of bacterial strains for fucoidan degradation.</title>
        <authorList>
            <person name="Sichert A."/>
        </authorList>
    </citation>
    <scope>NUCLEOTIDE SEQUENCE [LARGE SCALE GENOMIC DNA]</scope>
    <source>
        <strain evidence="1 2">AS81</strain>
    </source>
</reference>
<keyword evidence="2" id="KW-1185">Reference proteome</keyword>
<sequence length="50" mass="5689">MAKFDYSAFKAASALDGSITQKGFLYRHDGVDWVNNGGEMAKDDRYKWLN</sequence>
<accession>A0ABU9TWR5</accession>
<evidence type="ECO:0000313" key="2">
    <source>
        <dbReference type="Proteomes" id="UP001388366"/>
    </source>
</evidence>
<protein>
    <submittedName>
        <fullName evidence="1">Uncharacterized protein</fullName>
    </submittedName>
</protein>
<dbReference type="RefSeq" id="WP_161803896.1">
    <property type="nucleotide sequence ID" value="NZ_JBBMQU010000001.1"/>
</dbReference>
<name>A0ABU9TWR5_9GAMM</name>
<proteinExistence type="predicted"/>
<dbReference type="Proteomes" id="UP001388366">
    <property type="component" value="Unassembled WGS sequence"/>
</dbReference>
<gene>
    <name evidence="1" type="ORF">WNY63_00535</name>
</gene>
<dbReference type="EMBL" id="JBBMQU010000001">
    <property type="protein sequence ID" value="MEM5549219.1"/>
    <property type="molecule type" value="Genomic_DNA"/>
</dbReference>
<evidence type="ECO:0000313" key="1">
    <source>
        <dbReference type="EMBL" id="MEM5549219.1"/>
    </source>
</evidence>
<comment type="caution">
    <text evidence="1">The sequence shown here is derived from an EMBL/GenBank/DDBJ whole genome shotgun (WGS) entry which is preliminary data.</text>
</comment>
<organism evidence="1 2">
    <name type="scientific">Pseudoalteromonas neustonica</name>
    <dbReference type="NCBI Taxonomy" id="1840331"/>
    <lineage>
        <taxon>Bacteria</taxon>
        <taxon>Pseudomonadati</taxon>
        <taxon>Pseudomonadota</taxon>
        <taxon>Gammaproteobacteria</taxon>
        <taxon>Alteromonadales</taxon>
        <taxon>Pseudoalteromonadaceae</taxon>
        <taxon>Pseudoalteromonas</taxon>
    </lineage>
</organism>